<dbReference type="InterPro" id="IPR016039">
    <property type="entry name" value="Thiolase-like"/>
</dbReference>
<dbReference type="SUPFAM" id="SSF55048">
    <property type="entry name" value="Probable ACP-binding domain of malonyl-CoA ACP transacylase"/>
    <property type="match status" value="1"/>
</dbReference>
<dbReference type="SUPFAM" id="SSF51735">
    <property type="entry name" value="NAD(P)-binding Rossmann-fold domains"/>
    <property type="match status" value="1"/>
</dbReference>
<dbReference type="InterPro" id="IPR049551">
    <property type="entry name" value="PKS_DH_C"/>
</dbReference>
<reference evidence="8" key="2">
    <citation type="submission" date="2015-01" db="EMBL/GenBank/DDBJ databases">
        <title>Evolutionary Origins and Diversification of the Mycorrhizal Mutualists.</title>
        <authorList>
            <consortium name="DOE Joint Genome Institute"/>
            <consortium name="Mycorrhizal Genomics Consortium"/>
            <person name="Kohler A."/>
            <person name="Kuo A."/>
            <person name="Nagy L.G."/>
            <person name="Floudas D."/>
            <person name="Copeland A."/>
            <person name="Barry K.W."/>
            <person name="Cichocki N."/>
            <person name="Veneault-Fourrey C."/>
            <person name="LaButti K."/>
            <person name="Lindquist E.A."/>
            <person name="Lipzen A."/>
            <person name="Lundell T."/>
            <person name="Morin E."/>
            <person name="Murat C."/>
            <person name="Riley R."/>
            <person name="Ohm R."/>
            <person name="Sun H."/>
            <person name="Tunlid A."/>
            <person name="Henrissat B."/>
            <person name="Grigoriev I.V."/>
            <person name="Hibbett D.S."/>
            <person name="Martin F."/>
        </authorList>
    </citation>
    <scope>NUCLEOTIDE SEQUENCE [LARGE SCALE GENOMIC DNA]</scope>
    <source>
        <strain evidence="8">h7</strain>
    </source>
</reference>
<accession>A0A0C3CJQ8</accession>
<dbReference type="InterPro" id="IPR014031">
    <property type="entry name" value="Ketoacyl_synth_C"/>
</dbReference>
<evidence type="ECO:0000313" key="8">
    <source>
        <dbReference type="Proteomes" id="UP000053424"/>
    </source>
</evidence>
<dbReference type="InterPro" id="IPR042104">
    <property type="entry name" value="PKS_dehydratase_sf"/>
</dbReference>
<reference evidence="7 8" key="1">
    <citation type="submission" date="2014-04" db="EMBL/GenBank/DDBJ databases">
        <authorList>
            <consortium name="DOE Joint Genome Institute"/>
            <person name="Kuo A."/>
            <person name="Gay G."/>
            <person name="Dore J."/>
            <person name="Kohler A."/>
            <person name="Nagy L.G."/>
            <person name="Floudas D."/>
            <person name="Copeland A."/>
            <person name="Barry K.W."/>
            <person name="Cichocki N."/>
            <person name="Veneault-Fourrey C."/>
            <person name="LaButti K."/>
            <person name="Lindquist E.A."/>
            <person name="Lipzen A."/>
            <person name="Lundell T."/>
            <person name="Morin E."/>
            <person name="Murat C."/>
            <person name="Sun H."/>
            <person name="Tunlid A."/>
            <person name="Henrissat B."/>
            <person name="Grigoriev I.V."/>
            <person name="Hibbett D.S."/>
            <person name="Martin F."/>
            <person name="Nordberg H.P."/>
            <person name="Cantor M.N."/>
            <person name="Hua S.X."/>
        </authorList>
    </citation>
    <scope>NUCLEOTIDE SEQUENCE [LARGE SCALE GENOMIC DNA]</scope>
    <source>
        <strain evidence="8">h7</strain>
    </source>
</reference>
<evidence type="ECO:0008006" key="9">
    <source>
        <dbReference type="Google" id="ProtNLM"/>
    </source>
</evidence>
<sequence length="1418" mass="155838">MVKLLLLARRIRLYGLGHSGKVSLSLFMTSGFKCCSVFSLPKKWPLLTLAVLPSRMKQTGLLHERIYFIILIVFIGRYVPSEGSLSFVLKTKSAALRDGDNILAVVKSTDVKHGGRSQGLVAPNVHTQIVLQRSLLQKAGMEPSEIDFLETHGTGTSLGDLIEIQGINEVFQHSHSQHRPLVLGAAKSCVGHTELAAGLVGVLKALASFKYGAVPGLMHLTATNMNPAIDCGVVPAHIPHETVSLPPKPGEVPHYGLVLANGFSGTIAGVILEEPTDLSQSSPANGIAENIPMPFVVSAKTVHALRQYLNNYLEFSRKAPPSEFRNICYTTCVGREHYKYRFSCVASNLEELIQKLEEELRSFSPTRDGDTVGRILFAFPGQGSQYQGMASELAIPYPEFKDILTFASATATHLSGYPILSFLMDPTCAIDLEIDDGRLAQICIFVYQYSISVWLRTLGIEPSAVLGHSLGEIAAVVIAGGLTYELGLELVIKRSELLRSDPAHPGGMALIATSKGIITELLRQLGLEGRLVIAVYNGPQSHVLSGELVALDVFLLTAKSKGLRASKLNVVQGFHSPSIYPSLPALQRWLDENHHSSSRLNIPLYSTAYGSKVSGGSRLRPTYWVEHARDPVRFSDAIEDLESDRTIDVVLDVGPQPYIWTTLQSLPHTKLALATSTKKSNNQNVAFLQAIVSLFAAGVAPDFEKLFTRNSFHLKRTIIPTYPFQRQRHFPDFIPSRNIEAIQRSHITKAKPAPENATRAIPFIVDQELYDLLFDHQIEGRRVLPGASLADFFATHTPSKSLKIITFHSPLVIQSPQNGIVGNFDEQGSFSMVQGGLNVAKVCSGIIAPDSNFVMTNFHTNNPPDHVRSKDEVYAGFKSVQFGPSFRNVQEVRAWSTHAEALIAVKASESTGLDRIRKLDSCFHAFGAIAERELPQIREVDGSFLPASLEGFTLHSDDLPDTLVCRYHLPLDVSRNSHLISTSFEVVSLTGELLVSCTKYSVAWIPINVVLQRTELIPAPRIGHWLQQHWTTQKLVIPRDLPNQKLGHLLYIRPQGHDSQLLAAFSSWAEETSTIALPARNGVDDLDAHCATAFEKCNGTSVFAVFDLTSSDDVPTTRESSYYHHGVLRLMKLLSRAKIDIRSLVVISEMSVATQMDLHSSRRFWRSKIQPPGLGSVVQGMLRVFRRETGLDAQLWGLDLPPLGSVGDSVLRDVLLQEIAARQNGLVLDKTVAYRLDERDGLIRMVPSLKIVDYDDHPLQACSGVSIIVGLGSIGSALASALVSNGSTRIVFIGRRNVEDIEVLGALGRLQKEMNGRCDYFQADVCDLDSLRSSFQEIQQYIGPIENIVNTAAVIQDATVQNVQVDSFDAVLRPKVLGAWNLHVISEELCTSLKSFVLLGSIRSVITRFDYAECVFIG</sequence>
<dbReference type="PANTHER" id="PTHR43775">
    <property type="entry name" value="FATTY ACID SYNTHASE"/>
    <property type="match status" value="1"/>
</dbReference>
<protein>
    <recommendedName>
        <fullName evidence="9">Carrier domain-containing protein</fullName>
    </recommendedName>
</protein>
<dbReference type="InterPro" id="IPR036291">
    <property type="entry name" value="NAD(P)-bd_dom_sf"/>
</dbReference>
<dbReference type="PANTHER" id="PTHR43775:SF37">
    <property type="entry name" value="SI:DKEY-61P9.11"/>
    <property type="match status" value="1"/>
</dbReference>
<dbReference type="SMART" id="SM00827">
    <property type="entry name" value="PKS_AT"/>
    <property type="match status" value="1"/>
</dbReference>
<dbReference type="Pfam" id="PF02801">
    <property type="entry name" value="Ketoacyl-synt_C"/>
    <property type="match status" value="1"/>
</dbReference>
<dbReference type="STRING" id="686832.A0A0C3CJQ8"/>
<dbReference type="OrthoDB" id="5334845at2759"/>
<name>A0A0C3CJQ8_HEBCY</name>
<dbReference type="SMART" id="SM00825">
    <property type="entry name" value="PKS_KS"/>
    <property type="match status" value="1"/>
</dbReference>
<dbReference type="PROSITE" id="PS52019">
    <property type="entry name" value="PKS_MFAS_DH"/>
    <property type="match status" value="1"/>
</dbReference>
<dbReference type="InterPro" id="IPR049900">
    <property type="entry name" value="PKS_mFAS_DH"/>
</dbReference>
<dbReference type="Gene3D" id="3.40.47.10">
    <property type="match status" value="1"/>
</dbReference>
<dbReference type="InterPro" id="IPR013968">
    <property type="entry name" value="PKS_KR"/>
</dbReference>
<dbReference type="HOGENOM" id="CLU_253245_0_0_1"/>
<dbReference type="InterPro" id="IPR014043">
    <property type="entry name" value="Acyl_transferase_dom"/>
</dbReference>
<dbReference type="SUPFAM" id="SSF52151">
    <property type="entry name" value="FabD/lysophospholipase-like"/>
    <property type="match status" value="1"/>
</dbReference>
<evidence type="ECO:0000256" key="4">
    <source>
        <dbReference type="PROSITE-ProRule" id="PRU01363"/>
    </source>
</evidence>
<dbReference type="InterPro" id="IPR050091">
    <property type="entry name" value="PKS_NRPS_Biosynth_Enz"/>
</dbReference>
<dbReference type="GO" id="GO:0004312">
    <property type="term" value="F:fatty acid synthase activity"/>
    <property type="evidence" value="ECO:0007669"/>
    <property type="project" value="TreeGrafter"/>
</dbReference>
<dbReference type="Gene3D" id="3.30.70.3290">
    <property type="match status" value="1"/>
</dbReference>
<dbReference type="Pfam" id="PF22621">
    <property type="entry name" value="CurL-like_PKS_C"/>
    <property type="match status" value="1"/>
</dbReference>
<feature type="active site" description="Proton donor; for dehydratase activity" evidence="4">
    <location>
        <position position="920"/>
    </location>
</feature>
<dbReference type="Gene3D" id="3.40.366.10">
    <property type="entry name" value="Malonyl-Coenzyme A Acyl Carrier Protein, domain 2"/>
    <property type="match status" value="1"/>
</dbReference>
<keyword evidence="3" id="KW-0808">Transferase</keyword>
<dbReference type="InterPro" id="IPR016036">
    <property type="entry name" value="Malonyl_transacylase_ACP-bd"/>
</dbReference>
<dbReference type="InterPro" id="IPR020841">
    <property type="entry name" value="PKS_Beta-ketoAc_synthase_dom"/>
</dbReference>
<evidence type="ECO:0000256" key="1">
    <source>
        <dbReference type="ARBA" id="ARBA00022450"/>
    </source>
</evidence>
<keyword evidence="2" id="KW-0597">Phosphoprotein</keyword>
<feature type="region of interest" description="N-terminal hotdog fold" evidence="4">
    <location>
        <begin position="746"/>
        <end position="854"/>
    </location>
</feature>
<dbReference type="InterPro" id="IPR057326">
    <property type="entry name" value="KR_dom"/>
</dbReference>
<dbReference type="SMART" id="SM00822">
    <property type="entry name" value="PKS_KR"/>
    <property type="match status" value="1"/>
</dbReference>
<dbReference type="Proteomes" id="UP000053424">
    <property type="component" value="Unassembled WGS sequence"/>
</dbReference>
<feature type="domain" description="Ketosynthase family 3 (KS3)" evidence="5">
    <location>
        <begin position="1"/>
        <end position="274"/>
    </location>
</feature>
<feature type="region of interest" description="C-terminal hotdog fold" evidence="4">
    <location>
        <begin position="865"/>
        <end position="1011"/>
    </location>
</feature>
<dbReference type="CDD" id="cd00833">
    <property type="entry name" value="PKS"/>
    <property type="match status" value="1"/>
</dbReference>
<dbReference type="EMBL" id="KN831774">
    <property type="protein sequence ID" value="KIM43996.1"/>
    <property type="molecule type" value="Genomic_DNA"/>
</dbReference>
<dbReference type="GO" id="GO:0006633">
    <property type="term" value="P:fatty acid biosynthetic process"/>
    <property type="evidence" value="ECO:0007669"/>
    <property type="project" value="TreeGrafter"/>
</dbReference>
<dbReference type="Pfam" id="PF14765">
    <property type="entry name" value="PS-DH"/>
    <property type="match status" value="1"/>
</dbReference>
<dbReference type="InterPro" id="IPR001227">
    <property type="entry name" value="Ac_transferase_dom_sf"/>
</dbReference>
<evidence type="ECO:0000256" key="3">
    <source>
        <dbReference type="ARBA" id="ARBA00022679"/>
    </source>
</evidence>
<evidence type="ECO:0000313" key="7">
    <source>
        <dbReference type="EMBL" id="KIM43996.1"/>
    </source>
</evidence>
<proteinExistence type="predicted"/>
<feature type="active site" description="Proton acceptor; for dehydratase activity" evidence="4">
    <location>
        <position position="776"/>
    </location>
</feature>
<keyword evidence="1" id="KW-0596">Phosphopantetheine</keyword>
<dbReference type="Pfam" id="PF08659">
    <property type="entry name" value="KR"/>
    <property type="match status" value="1"/>
</dbReference>
<dbReference type="Gene3D" id="3.40.50.720">
    <property type="entry name" value="NAD(P)-binding Rossmann-like Domain"/>
    <property type="match status" value="1"/>
</dbReference>
<gene>
    <name evidence="7" type="ORF">M413DRAFT_372839</name>
</gene>
<dbReference type="SUPFAM" id="SSF53901">
    <property type="entry name" value="Thiolase-like"/>
    <property type="match status" value="1"/>
</dbReference>
<evidence type="ECO:0000256" key="2">
    <source>
        <dbReference type="ARBA" id="ARBA00022553"/>
    </source>
</evidence>
<evidence type="ECO:0000259" key="6">
    <source>
        <dbReference type="PROSITE" id="PS52019"/>
    </source>
</evidence>
<dbReference type="Gene3D" id="3.10.129.110">
    <property type="entry name" value="Polyketide synthase dehydratase"/>
    <property type="match status" value="1"/>
</dbReference>
<evidence type="ECO:0000259" key="5">
    <source>
        <dbReference type="PROSITE" id="PS52004"/>
    </source>
</evidence>
<feature type="domain" description="PKS/mFAS DH" evidence="6">
    <location>
        <begin position="746"/>
        <end position="1011"/>
    </location>
</feature>
<organism evidence="7 8">
    <name type="scientific">Hebeloma cylindrosporum</name>
    <dbReference type="NCBI Taxonomy" id="76867"/>
    <lineage>
        <taxon>Eukaryota</taxon>
        <taxon>Fungi</taxon>
        <taxon>Dikarya</taxon>
        <taxon>Basidiomycota</taxon>
        <taxon>Agaricomycotina</taxon>
        <taxon>Agaricomycetes</taxon>
        <taxon>Agaricomycetidae</taxon>
        <taxon>Agaricales</taxon>
        <taxon>Agaricineae</taxon>
        <taxon>Hymenogastraceae</taxon>
        <taxon>Hebeloma</taxon>
    </lineage>
</organism>
<dbReference type="Pfam" id="PF00698">
    <property type="entry name" value="Acyl_transf_1"/>
    <property type="match status" value="1"/>
</dbReference>
<dbReference type="PROSITE" id="PS52004">
    <property type="entry name" value="KS3_2"/>
    <property type="match status" value="1"/>
</dbReference>
<dbReference type="InterPro" id="IPR016035">
    <property type="entry name" value="Acyl_Trfase/lysoPLipase"/>
</dbReference>
<keyword evidence="8" id="KW-1185">Reference proteome</keyword>